<dbReference type="EMBL" id="AOMT01000026">
    <property type="protein sequence ID" value="KDN24810.1"/>
    <property type="molecule type" value="Genomic_DNA"/>
</dbReference>
<dbReference type="Gene3D" id="3.20.20.150">
    <property type="entry name" value="Divalent-metal-dependent TIM barrel enzymes"/>
    <property type="match status" value="1"/>
</dbReference>
<dbReference type="eggNOG" id="COG3220">
    <property type="taxonomic scope" value="Bacteria"/>
</dbReference>
<proteinExistence type="predicted"/>
<dbReference type="Pfam" id="PF05114">
    <property type="entry name" value="MbnB_TglH_ChrH"/>
    <property type="match status" value="1"/>
</dbReference>
<keyword evidence="2" id="KW-1185">Reference proteome</keyword>
<protein>
    <submittedName>
        <fullName evidence="1">Uncharacterized protein</fullName>
    </submittedName>
</protein>
<evidence type="ECO:0000313" key="1">
    <source>
        <dbReference type="EMBL" id="KDN24810.1"/>
    </source>
</evidence>
<dbReference type="OrthoDB" id="9763101at2"/>
<name>A0A066UCJ1_9GAMM</name>
<gene>
    <name evidence="1" type="ORF">MBO_07603</name>
</gene>
<evidence type="ECO:0000313" key="2">
    <source>
        <dbReference type="Proteomes" id="UP000035860"/>
    </source>
</evidence>
<dbReference type="Proteomes" id="UP000035860">
    <property type="component" value="Unassembled WGS sequence"/>
</dbReference>
<dbReference type="InterPro" id="IPR007801">
    <property type="entry name" value="MbnB/TglH/ChrH"/>
</dbReference>
<organism evidence="1 2">
    <name type="scientific">Moraxella bovoculi 237</name>
    <dbReference type="NCBI Taxonomy" id="743974"/>
    <lineage>
        <taxon>Bacteria</taxon>
        <taxon>Pseudomonadati</taxon>
        <taxon>Pseudomonadota</taxon>
        <taxon>Gammaproteobacteria</taxon>
        <taxon>Moraxellales</taxon>
        <taxon>Moraxellaceae</taxon>
        <taxon>Moraxella</taxon>
    </lineage>
</organism>
<dbReference type="RefSeq" id="WP_036366330.1">
    <property type="nucleotide sequence ID" value="NZ_AOMT01000026.1"/>
</dbReference>
<dbReference type="NCBIfam" id="NF003818">
    <property type="entry name" value="PRK05409.1"/>
    <property type="match status" value="1"/>
</dbReference>
<reference evidence="1 2" key="1">
    <citation type="journal article" date="2014" name="Genome Announc.">
        <title>Draft Genome Sequence of Moraxella bovoculi Strain 237T (ATCC BAA-1259T) Isolated from a Calf with Infectious Bovine Keratoconjunctivitis.</title>
        <authorList>
            <person name="Calcutt M.J."/>
            <person name="Foecking M.F."/>
            <person name="Martin N.T."/>
            <person name="Mhlanga-Mutangadura T."/>
            <person name="Reilly T.J."/>
        </authorList>
    </citation>
    <scope>NUCLEOTIDE SEQUENCE [LARGE SCALE GENOMIC DNA]</scope>
    <source>
        <strain evidence="1 2">237</strain>
    </source>
</reference>
<dbReference type="PANTHER" id="PTHR42194:SF1">
    <property type="entry name" value="UPF0276 PROTEIN HI_1600"/>
    <property type="match status" value="1"/>
</dbReference>
<dbReference type="InterPro" id="IPR036237">
    <property type="entry name" value="Xyl_isomerase-like_sf"/>
</dbReference>
<dbReference type="AlphaFoldDB" id="A0A066UCJ1"/>
<dbReference type="PANTHER" id="PTHR42194">
    <property type="entry name" value="UPF0276 PROTEIN HI_1600"/>
    <property type="match status" value="1"/>
</dbReference>
<dbReference type="SUPFAM" id="SSF51658">
    <property type="entry name" value="Xylose isomerase-like"/>
    <property type="match status" value="1"/>
</dbReference>
<comment type="caution">
    <text evidence="1">The sequence shown here is derived from an EMBL/GenBank/DDBJ whole genome shotgun (WGS) entry which is preliminary data.</text>
</comment>
<accession>A0A066UCJ1</accession>
<sequence>MTSKRPLHGAGLGFRRELLPQMSFDDVNAVHQLGQIDFFEVSPENWINSHGIMGGRFENILRAYSERFSFICHGLSLSIGSSKELEVAHVNNIKHFMKSHNINLFTEHLSWCSDDKGHLYDLLPIPCTEEAVFWVAERIKKVQDILGSQIGIENASYYYLPPQSQMSDSEFISAVVKEADCLLHLDVNNIFVNSQNFGFDPHQYLRELPLERTCYLHVAGHYVDDDGLIVDTHGDSVVERVWALLNDAYGLIFAKTGKTADKIPTCLERDFNFPELSELTREVKFIREIQERHKNNSTFKLA</sequence>